<dbReference type="Proteomes" id="UP000629098">
    <property type="component" value="Unassembled WGS sequence"/>
</dbReference>
<organism evidence="2 3">
    <name type="scientific">Iningainema tapete BLCC-T55</name>
    <dbReference type="NCBI Taxonomy" id="2748662"/>
    <lineage>
        <taxon>Bacteria</taxon>
        <taxon>Bacillati</taxon>
        <taxon>Cyanobacteriota</taxon>
        <taxon>Cyanophyceae</taxon>
        <taxon>Nostocales</taxon>
        <taxon>Scytonemataceae</taxon>
        <taxon>Iningainema tapete</taxon>
    </lineage>
</organism>
<dbReference type="Gene3D" id="2.40.128.340">
    <property type="match status" value="1"/>
</dbReference>
<accession>A0A8J6XW07</accession>
<dbReference type="AlphaFoldDB" id="A0A8J6XW07"/>
<proteinExistence type="predicted"/>
<dbReference type="RefSeq" id="WP_190836377.1">
    <property type="nucleotide sequence ID" value="NZ_CAWPPI010000109.1"/>
</dbReference>
<dbReference type="Pfam" id="PF13517">
    <property type="entry name" value="FG-GAP_3"/>
    <property type="match status" value="3"/>
</dbReference>
<gene>
    <name evidence="2" type="ORF">ICL16_35980</name>
</gene>
<keyword evidence="1" id="KW-0732">Signal</keyword>
<protein>
    <submittedName>
        <fullName evidence="2">VCBS repeat-containing protein</fullName>
    </submittedName>
</protein>
<evidence type="ECO:0000313" key="2">
    <source>
        <dbReference type="EMBL" id="MBD2777307.1"/>
    </source>
</evidence>
<reference evidence="2" key="1">
    <citation type="submission" date="2020-09" db="EMBL/GenBank/DDBJ databases">
        <title>Iningainema tapete sp. nov. (Scytonemataceae, Cyanobacteria) from greenhouses in central Florida (USA) produces two types of nodularin with biosynthetic potential for microcystin-LR and anabaenopeptins.</title>
        <authorList>
            <person name="Berthold D.E."/>
            <person name="Lefler F.W."/>
            <person name="Huang I.-S."/>
            <person name="Abdulla H."/>
            <person name="Zimba P.V."/>
            <person name="Laughinghouse H.D. IV."/>
        </authorList>
    </citation>
    <scope>NUCLEOTIDE SEQUENCE</scope>
    <source>
        <strain evidence="2">BLCCT55</strain>
    </source>
</reference>
<name>A0A8J6XW07_9CYAN</name>
<dbReference type="PANTHER" id="PTHR46580:SF2">
    <property type="entry name" value="MAM DOMAIN-CONTAINING PROTEIN"/>
    <property type="match status" value="1"/>
</dbReference>
<evidence type="ECO:0000313" key="3">
    <source>
        <dbReference type="Proteomes" id="UP000629098"/>
    </source>
</evidence>
<comment type="caution">
    <text evidence="2">The sequence shown here is derived from an EMBL/GenBank/DDBJ whole genome shotgun (WGS) entry which is preliminary data.</text>
</comment>
<evidence type="ECO:0000256" key="1">
    <source>
        <dbReference type="ARBA" id="ARBA00022729"/>
    </source>
</evidence>
<dbReference type="InterPro" id="IPR013517">
    <property type="entry name" value="FG-GAP"/>
</dbReference>
<dbReference type="SUPFAM" id="SSF69318">
    <property type="entry name" value="Integrin alpha N-terminal domain"/>
    <property type="match status" value="2"/>
</dbReference>
<sequence>MSESNIIGIDQSPQPATANPNRILNKAWMIPDFNGDGKTDVFWQNEPTQGQSQADIGKNAVWIMDGTNPTGAFLPTLGSPWFFEFADFNGDGKTDLFWNDLEDGQNIIWLIDGTNATPTNLSSSLDPVWAPLIVDLNGDSKTDIFWRNIQTGENQAWLMDGTNITAQVFLPTLDTKWVPLIKDLNSPVSADFNGDNKTDVFWRNTETGENQLWLMDGANIINQNQTSLPQLDTTWIPSLADFNGDGKTDVFWRNQETSQSATWIMDGANPPAGSFLPTLSTDWNFLIVDFNGDGKTDVFWRNKETFENATWIMDGTNATGSFLPRLDTTPELERFWTAGVADFNGDGKTDIFWRNEETGVNAAWIMNGTNATGSFLLSVAPEWNSYTF</sequence>
<dbReference type="PANTHER" id="PTHR46580">
    <property type="entry name" value="SENSOR KINASE-RELATED"/>
    <property type="match status" value="1"/>
</dbReference>
<dbReference type="InterPro" id="IPR028994">
    <property type="entry name" value="Integrin_alpha_N"/>
</dbReference>
<keyword evidence="3" id="KW-1185">Reference proteome</keyword>
<dbReference type="EMBL" id="JACXAE010000109">
    <property type="protein sequence ID" value="MBD2777307.1"/>
    <property type="molecule type" value="Genomic_DNA"/>
</dbReference>
<dbReference type="Gene3D" id="2.130.10.130">
    <property type="entry name" value="Integrin alpha, N-terminal"/>
    <property type="match status" value="2"/>
</dbReference>